<dbReference type="Gene3D" id="1.10.357.10">
    <property type="entry name" value="Tetracycline Repressor, domain 2"/>
    <property type="match status" value="1"/>
</dbReference>
<organism evidence="4 5">
    <name type="scientific">Sphingomonas gellani</name>
    <dbReference type="NCBI Taxonomy" id="1166340"/>
    <lineage>
        <taxon>Bacteria</taxon>
        <taxon>Pseudomonadati</taxon>
        <taxon>Pseudomonadota</taxon>
        <taxon>Alphaproteobacteria</taxon>
        <taxon>Sphingomonadales</taxon>
        <taxon>Sphingomonadaceae</taxon>
        <taxon>Sphingomonas</taxon>
    </lineage>
</organism>
<dbReference type="Pfam" id="PF00440">
    <property type="entry name" value="TetR_N"/>
    <property type="match status" value="1"/>
</dbReference>
<gene>
    <name evidence="4" type="ORF">SAMN05192583_1567</name>
</gene>
<evidence type="ECO:0000256" key="2">
    <source>
        <dbReference type="PROSITE-ProRule" id="PRU00335"/>
    </source>
</evidence>
<dbReference type="PRINTS" id="PR00455">
    <property type="entry name" value="HTHTETR"/>
</dbReference>
<keyword evidence="5" id="KW-1185">Reference proteome</keyword>
<dbReference type="STRING" id="1166340.SAMN05192583_1567"/>
<proteinExistence type="predicted"/>
<dbReference type="OrthoDB" id="9811084at2"/>
<feature type="DNA-binding region" description="H-T-H motif" evidence="2">
    <location>
        <begin position="41"/>
        <end position="60"/>
    </location>
</feature>
<dbReference type="Proteomes" id="UP000199206">
    <property type="component" value="Unassembled WGS sequence"/>
</dbReference>
<evidence type="ECO:0000256" key="1">
    <source>
        <dbReference type="ARBA" id="ARBA00023125"/>
    </source>
</evidence>
<dbReference type="InterPro" id="IPR009057">
    <property type="entry name" value="Homeodomain-like_sf"/>
</dbReference>
<dbReference type="InterPro" id="IPR001647">
    <property type="entry name" value="HTH_TetR"/>
</dbReference>
<sequence>MVDRAMAEPASWNARRLSSTESAIVEAFRTLAIERRYGAIRVVDIIDRAGVGKSTFYEHFKGKDDVLLTAMRPILLVLATAASGRAARSYVQPVVEHLWERRSFARPILHSTAASILQRRLADAIAMHGGRKIDTQGVPVFAVGIAAAQLAMLRCWLAGHVAATVDAMTDQLIACSRLNDGDLPS</sequence>
<accession>A0A1H8CGH8</accession>
<reference evidence="5" key="1">
    <citation type="submission" date="2016-10" db="EMBL/GenBank/DDBJ databases">
        <authorList>
            <person name="Varghese N."/>
            <person name="Submissions S."/>
        </authorList>
    </citation>
    <scope>NUCLEOTIDE SEQUENCE [LARGE SCALE GENOMIC DNA]</scope>
    <source>
        <strain evidence="5">S6-262</strain>
    </source>
</reference>
<evidence type="ECO:0000313" key="4">
    <source>
        <dbReference type="EMBL" id="SEM93187.1"/>
    </source>
</evidence>
<dbReference type="EMBL" id="FOCF01000003">
    <property type="protein sequence ID" value="SEM93187.1"/>
    <property type="molecule type" value="Genomic_DNA"/>
</dbReference>
<keyword evidence="1 2" id="KW-0238">DNA-binding</keyword>
<dbReference type="SUPFAM" id="SSF46689">
    <property type="entry name" value="Homeodomain-like"/>
    <property type="match status" value="1"/>
</dbReference>
<evidence type="ECO:0000259" key="3">
    <source>
        <dbReference type="PROSITE" id="PS50977"/>
    </source>
</evidence>
<evidence type="ECO:0000313" key="5">
    <source>
        <dbReference type="Proteomes" id="UP000199206"/>
    </source>
</evidence>
<name>A0A1H8CGH8_9SPHN</name>
<dbReference type="AlphaFoldDB" id="A0A1H8CGH8"/>
<dbReference type="PROSITE" id="PS50977">
    <property type="entry name" value="HTH_TETR_2"/>
    <property type="match status" value="1"/>
</dbReference>
<feature type="domain" description="HTH tetR-type" evidence="3">
    <location>
        <begin position="18"/>
        <end position="78"/>
    </location>
</feature>
<dbReference type="GO" id="GO:0003677">
    <property type="term" value="F:DNA binding"/>
    <property type="evidence" value="ECO:0007669"/>
    <property type="project" value="UniProtKB-UniRule"/>
</dbReference>
<protein>
    <submittedName>
        <fullName evidence="4">Transcriptional regulator, TetR family</fullName>
    </submittedName>
</protein>